<sequence length="112" mass="12012">MERGIPSPRKKISREGEGGSSLGRGRQFINYPRCRLTEEGRRMGRFSLVCPSIPVRIVSSGQSGDARAPDTEVAFDINVVLLSPLKSNPSAPDATAPFSPYPAVFVPAVLLG</sequence>
<gene>
    <name evidence="2" type="ORF">JTE90_025682</name>
</gene>
<protein>
    <submittedName>
        <fullName evidence="2">Uncharacterized protein</fullName>
    </submittedName>
</protein>
<accession>A0AAV6UDA6</accession>
<dbReference type="AlphaFoldDB" id="A0AAV6UDA6"/>
<evidence type="ECO:0000313" key="2">
    <source>
        <dbReference type="EMBL" id="KAG8181708.1"/>
    </source>
</evidence>
<name>A0AAV6UDA6_9ARAC</name>
<dbReference type="Proteomes" id="UP000827092">
    <property type="component" value="Unassembled WGS sequence"/>
</dbReference>
<organism evidence="2 3">
    <name type="scientific">Oedothorax gibbosus</name>
    <dbReference type="NCBI Taxonomy" id="931172"/>
    <lineage>
        <taxon>Eukaryota</taxon>
        <taxon>Metazoa</taxon>
        <taxon>Ecdysozoa</taxon>
        <taxon>Arthropoda</taxon>
        <taxon>Chelicerata</taxon>
        <taxon>Arachnida</taxon>
        <taxon>Araneae</taxon>
        <taxon>Araneomorphae</taxon>
        <taxon>Entelegynae</taxon>
        <taxon>Araneoidea</taxon>
        <taxon>Linyphiidae</taxon>
        <taxon>Erigoninae</taxon>
        <taxon>Oedothorax</taxon>
    </lineage>
</organism>
<proteinExistence type="predicted"/>
<evidence type="ECO:0000313" key="3">
    <source>
        <dbReference type="Proteomes" id="UP000827092"/>
    </source>
</evidence>
<comment type="caution">
    <text evidence="2">The sequence shown here is derived from an EMBL/GenBank/DDBJ whole genome shotgun (WGS) entry which is preliminary data.</text>
</comment>
<reference evidence="2 3" key="1">
    <citation type="journal article" date="2022" name="Nat. Ecol. Evol.">
        <title>A masculinizing supergene underlies an exaggerated male reproductive morph in a spider.</title>
        <authorList>
            <person name="Hendrickx F."/>
            <person name="De Corte Z."/>
            <person name="Sonet G."/>
            <person name="Van Belleghem S.M."/>
            <person name="Kostlbacher S."/>
            <person name="Vangestel C."/>
        </authorList>
    </citation>
    <scope>NUCLEOTIDE SEQUENCE [LARGE SCALE GENOMIC DNA]</scope>
    <source>
        <strain evidence="2">W744_W776</strain>
    </source>
</reference>
<feature type="region of interest" description="Disordered" evidence="1">
    <location>
        <begin position="1"/>
        <end position="26"/>
    </location>
</feature>
<dbReference type="EMBL" id="JAFNEN010000499">
    <property type="protein sequence ID" value="KAG8181708.1"/>
    <property type="molecule type" value="Genomic_DNA"/>
</dbReference>
<evidence type="ECO:0000256" key="1">
    <source>
        <dbReference type="SAM" id="MobiDB-lite"/>
    </source>
</evidence>
<keyword evidence="3" id="KW-1185">Reference proteome</keyword>